<organism evidence="2 3">
    <name type="scientific">Ceratotherium simum simum</name>
    <name type="common">Southern white rhinoceros</name>
    <dbReference type="NCBI Taxonomy" id="73337"/>
    <lineage>
        <taxon>Eukaryota</taxon>
        <taxon>Metazoa</taxon>
        <taxon>Chordata</taxon>
        <taxon>Craniata</taxon>
        <taxon>Vertebrata</taxon>
        <taxon>Euteleostomi</taxon>
        <taxon>Mammalia</taxon>
        <taxon>Eutheria</taxon>
        <taxon>Laurasiatheria</taxon>
        <taxon>Perissodactyla</taxon>
        <taxon>Rhinocerotidae</taxon>
        <taxon>Ceratotherium</taxon>
    </lineage>
</organism>
<reference evidence="3" key="1">
    <citation type="submission" date="2025-08" db="UniProtKB">
        <authorList>
            <consortium name="RefSeq"/>
        </authorList>
    </citation>
    <scope>IDENTIFICATION</scope>
</reference>
<protein>
    <submittedName>
        <fullName evidence="3">Uncharacterized protein LOC106801502</fullName>
    </submittedName>
</protein>
<evidence type="ECO:0000313" key="2">
    <source>
        <dbReference type="Proteomes" id="UP000694910"/>
    </source>
</evidence>
<accession>A0ABM1CP49</accession>
<sequence>MELIFLSPAAVVKKGLNGMAMLALSTISDRLKVLQGLGSCKVPNLAPPPPSCLPDPLPGAPSPQSPSAERGSLRPRVTSGRFWPTLLEIPGCKYHGCHQSGTVMEIESRVARKALRAWGFEEACQRTKVETAGRQGTANDPRNCAASALPVNLPPSFSGGSAPLGRVGLASSPGLFCMPGFCSRHSSQSWSWAGSAVAGLGERGGPEARTEKGGASWWQPGGRGSGAPR</sequence>
<feature type="compositionally biased region" description="Pro residues" evidence="1">
    <location>
        <begin position="49"/>
        <end position="64"/>
    </location>
</feature>
<name>A0ABM1CP49_CERSS</name>
<dbReference type="Proteomes" id="UP000694910">
    <property type="component" value="Unplaced"/>
</dbReference>
<evidence type="ECO:0000256" key="1">
    <source>
        <dbReference type="SAM" id="MobiDB-lite"/>
    </source>
</evidence>
<dbReference type="GeneID" id="106801502"/>
<feature type="region of interest" description="Disordered" evidence="1">
    <location>
        <begin position="200"/>
        <end position="229"/>
    </location>
</feature>
<dbReference type="RefSeq" id="XP_014641330.1">
    <property type="nucleotide sequence ID" value="XM_014785844.1"/>
</dbReference>
<keyword evidence="2" id="KW-1185">Reference proteome</keyword>
<evidence type="ECO:0000313" key="3">
    <source>
        <dbReference type="RefSeq" id="XP_014641330.1"/>
    </source>
</evidence>
<gene>
    <name evidence="3" type="primary">LOC106801502</name>
</gene>
<feature type="region of interest" description="Disordered" evidence="1">
    <location>
        <begin position="49"/>
        <end position="75"/>
    </location>
</feature>
<proteinExistence type="predicted"/>